<evidence type="ECO:0000256" key="1">
    <source>
        <dbReference type="SAM" id="MobiDB-lite"/>
    </source>
</evidence>
<feature type="region of interest" description="Disordered" evidence="1">
    <location>
        <begin position="657"/>
        <end position="686"/>
    </location>
</feature>
<sequence>MEILVVGAGLSGSLAAFFLREALPDAKVHVWDGARGVGGRLATARFGDDELRANMGAQELHYTEDGGAGEIAARALLEAGVASREGPGVLFPAGDSNAVCRRLVEAAELRFGTRVKEVRAADGGFVAAAFGGAPRRFDGVVFAGSVAELATTHGSIDALVRPFRGDLRTVRYTRQACAALAFGRSVRRHFGGGARTLRGAGAVERLVLQENDAVVVAVSTTAYGASITGLRATHRPTPKDLAVKEQVLKAMTEAAATSLGGEAPVASKLNYWKFSRCVCGLDRQFLELCPGFCVVGDYFAGGSTLGGCAASARAAVAALARALAVPSPPPAPRRRRRVLVCGAGATGALVSRGCREFADVEVWEGARGCGGRMSTTRWAPDGGDEIRANVGAQLLHAASPEAVSLLKDAGAAGEGGVFEPPALGAASVVKRLLGGVACRFSTRLGELAPRAGGWLATPRGGAAAEVFDAVVLAMPPSDALRVRGVPRLDFPLKWRSCFALSLWWADSTAAAAFADALHGRSSRDVARARRQKNAAGVAVTIHSTPEFWGRFARTNAGGGRGGGAQAGGGRSSGKGVAGGGREAVQRALRLAAEALAGPCPAPDHVKLLNWRTGQVCECDGALSHDLGGGLFLCGDWAAGASSFEACVRSARAAAAAVRGRFEDGEVEPPKRKKQRRRRGRKGGRGT</sequence>
<dbReference type="RefSeq" id="XP_009035556.1">
    <property type="nucleotide sequence ID" value="XM_009037308.1"/>
</dbReference>
<name>F0Y5G9_AURAN</name>
<dbReference type="Gene3D" id="3.50.50.60">
    <property type="entry name" value="FAD/NAD(P)-binding domain"/>
    <property type="match status" value="2"/>
</dbReference>
<dbReference type="OrthoDB" id="2161133at2759"/>
<gene>
    <name evidence="2" type="ORF">AURANDRAFT_63119</name>
</gene>
<dbReference type="InterPro" id="IPR040174">
    <property type="entry name" value="RNLS"/>
</dbReference>
<dbReference type="Pfam" id="PF13450">
    <property type="entry name" value="NAD_binding_8"/>
    <property type="match status" value="2"/>
</dbReference>
<evidence type="ECO:0008006" key="4">
    <source>
        <dbReference type="Google" id="ProtNLM"/>
    </source>
</evidence>
<organism evidence="3">
    <name type="scientific">Aureococcus anophagefferens</name>
    <name type="common">Harmful bloom alga</name>
    <dbReference type="NCBI Taxonomy" id="44056"/>
    <lineage>
        <taxon>Eukaryota</taxon>
        <taxon>Sar</taxon>
        <taxon>Stramenopiles</taxon>
        <taxon>Ochrophyta</taxon>
        <taxon>Pelagophyceae</taxon>
        <taxon>Pelagomonadales</taxon>
        <taxon>Pelagomonadaceae</taxon>
        <taxon>Aureococcus</taxon>
    </lineage>
</organism>
<dbReference type="AlphaFoldDB" id="F0Y5G9"/>
<dbReference type="InterPro" id="IPR036188">
    <property type="entry name" value="FAD/NAD-bd_sf"/>
</dbReference>
<dbReference type="EMBL" id="GL833125">
    <property type="protein sequence ID" value="EGB09491.1"/>
    <property type="molecule type" value="Genomic_DNA"/>
</dbReference>
<feature type="compositionally biased region" description="Basic and acidic residues" evidence="1">
    <location>
        <begin position="659"/>
        <end position="669"/>
    </location>
</feature>
<feature type="region of interest" description="Disordered" evidence="1">
    <location>
        <begin position="558"/>
        <end position="578"/>
    </location>
</feature>
<dbReference type="KEGG" id="aaf:AURANDRAFT_63119"/>
<dbReference type="PANTHER" id="PTHR23357:SF1">
    <property type="entry name" value="RENALASE"/>
    <property type="match status" value="1"/>
</dbReference>
<protein>
    <recommendedName>
        <fullName evidence="4">Amine oxidase domain-containing protein</fullName>
    </recommendedName>
</protein>
<feature type="compositionally biased region" description="Basic residues" evidence="1">
    <location>
        <begin position="670"/>
        <end position="686"/>
    </location>
</feature>
<dbReference type="GeneID" id="20224191"/>
<accession>F0Y5G9</accession>
<keyword evidence="3" id="KW-1185">Reference proteome</keyword>
<dbReference type="InParanoid" id="F0Y5G9"/>
<evidence type="ECO:0000313" key="2">
    <source>
        <dbReference type="EMBL" id="EGB09491.1"/>
    </source>
</evidence>
<dbReference type="GO" id="GO:0005576">
    <property type="term" value="C:extracellular region"/>
    <property type="evidence" value="ECO:0007669"/>
    <property type="project" value="TreeGrafter"/>
</dbReference>
<evidence type="ECO:0000313" key="3">
    <source>
        <dbReference type="Proteomes" id="UP000002729"/>
    </source>
</evidence>
<dbReference type="Proteomes" id="UP000002729">
    <property type="component" value="Unassembled WGS sequence"/>
</dbReference>
<dbReference type="Gene3D" id="3.90.660.10">
    <property type="match status" value="2"/>
</dbReference>
<dbReference type="GO" id="GO:0016651">
    <property type="term" value="F:oxidoreductase activity, acting on NAD(P)H"/>
    <property type="evidence" value="ECO:0007669"/>
    <property type="project" value="InterPro"/>
</dbReference>
<reference evidence="2 3" key="1">
    <citation type="journal article" date="2011" name="Proc. Natl. Acad. Sci. U.S.A.">
        <title>Niche of harmful alga Aureococcus anophagefferens revealed through ecogenomics.</title>
        <authorList>
            <person name="Gobler C.J."/>
            <person name="Berry D.L."/>
            <person name="Dyhrman S.T."/>
            <person name="Wilhelm S.W."/>
            <person name="Salamov A."/>
            <person name="Lobanov A.V."/>
            <person name="Zhang Y."/>
            <person name="Collier J.L."/>
            <person name="Wurch L.L."/>
            <person name="Kustka A.B."/>
            <person name="Dill B.D."/>
            <person name="Shah M."/>
            <person name="VerBerkmoes N.C."/>
            <person name="Kuo A."/>
            <person name="Terry A."/>
            <person name="Pangilinan J."/>
            <person name="Lindquist E.A."/>
            <person name="Lucas S."/>
            <person name="Paulsen I.T."/>
            <person name="Hattenrath-Lehmann T.K."/>
            <person name="Talmage S.C."/>
            <person name="Walker E.A."/>
            <person name="Koch F."/>
            <person name="Burson A.M."/>
            <person name="Marcoval M.A."/>
            <person name="Tang Y.Z."/>
            <person name="Lecleir G.R."/>
            <person name="Coyne K.J."/>
            <person name="Berg G.M."/>
            <person name="Bertrand E.M."/>
            <person name="Saito M.A."/>
            <person name="Gladyshev V.N."/>
            <person name="Grigoriev I.V."/>
        </authorList>
    </citation>
    <scope>NUCLEOTIDE SEQUENCE [LARGE SCALE GENOMIC DNA]</scope>
    <source>
        <strain evidence="3">CCMP 1984</strain>
    </source>
</reference>
<dbReference type="SUPFAM" id="SSF51905">
    <property type="entry name" value="FAD/NAD(P)-binding domain"/>
    <property type="match status" value="2"/>
</dbReference>
<proteinExistence type="predicted"/>
<dbReference type="PANTHER" id="PTHR23357">
    <property type="entry name" value="RENALASE"/>
    <property type="match status" value="1"/>
</dbReference>